<protein>
    <submittedName>
        <fullName evidence="1">Uncharacterized protein</fullName>
    </submittedName>
</protein>
<dbReference type="EMBL" id="SPUK01000010">
    <property type="protein sequence ID" value="TQV94114.1"/>
    <property type="molecule type" value="Genomic_DNA"/>
</dbReference>
<dbReference type="Proteomes" id="UP000315783">
    <property type="component" value="Unassembled WGS sequence"/>
</dbReference>
<organism evidence="1 2">
    <name type="scientific">Cordyceps javanica</name>
    <dbReference type="NCBI Taxonomy" id="43265"/>
    <lineage>
        <taxon>Eukaryota</taxon>
        <taxon>Fungi</taxon>
        <taxon>Dikarya</taxon>
        <taxon>Ascomycota</taxon>
        <taxon>Pezizomycotina</taxon>
        <taxon>Sordariomycetes</taxon>
        <taxon>Hypocreomycetidae</taxon>
        <taxon>Hypocreales</taxon>
        <taxon>Cordycipitaceae</taxon>
        <taxon>Cordyceps</taxon>
    </lineage>
</organism>
<accession>A0A545UXB2</accession>
<proteinExistence type="predicted"/>
<evidence type="ECO:0000313" key="2">
    <source>
        <dbReference type="Proteomes" id="UP000315783"/>
    </source>
</evidence>
<gene>
    <name evidence="1" type="ORF">IF1G_06993</name>
</gene>
<keyword evidence="2" id="KW-1185">Reference proteome</keyword>
<name>A0A545UXB2_9HYPO</name>
<sequence length="120" mass="13271">MLGVWCTCGKRERRLDSITQAAGCRIDLPASPKAKPWLIVRPSTEYSFSHSLSVSLACTPHTHTHSLSHILHNQKRGREMTRGPITFSPPSLCLAAAAIKSSICISDTPSMWRIHAQPRL</sequence>
<dbReference type="AlphaFoldDB" id="A0A545UXB2"/>
<reference evidence="1 2" key="1">
    <citation type="journal article" date="2019" name="Appl. Microbiol. Biotechnol.">
        <title>Genome sequence of Isaria javanica and comparative genome analysis insights into family S53 peptidase evolution in fungal entomopathogens.</title>
        <authorList>
            <person name="Lin R."/>
            <person name="Zhang X."/>
            <person name="Xin B."/>
            <person name="Zou M."/>
            <person name="Gao Y."/>
            <person name="Qin F."/>
            <person name="Hu Q."/>
            <person name="Xie B."/>
            <person name="Cheng X."/>
        </authorList>
    </citation>
    <scope>NUCLEOTIDE SEQUENCE [LARGE SCALE GENOMIC DNA]</scope>
    <source>
        <strain evidence="1 2">IJ1G</strain>
    </source>
</reference>
<comment type="caution">
    <text evidence="1">The sequence shown here is derived from an EMBL/GenBank/DDBJ whole genome shotgun (WGS) entry which is preliminary data.</text>
</comment>
<evidence type="ECO:0000313" key="1">
    <source>
        <dbReference type="EMBL" id="TQV94114.1"/>
    </source>
</evidence>